<dbReference type="AlphaFoldDB" id="A0A1Z8AYP9"/>
<feature type="transmembrane region" description="Helical" evidence="9">
    <location>
        <begin position="551"/>
        <end position="570"/>
    </location>
</feature>
<name>A0A1Z8AYP9_9FLAO</name>
<evidence type="ECO:0000256" key="3">
    <source>
        <dbReference type="ARBA" id="ARBA00010918"/>
    </source>
</evidence>
<feature type="transmembrane region" description="Helical" evidence="9">
    <location>
        <begin position="407"/>
        <end position="426"/>
    </location>
</feature>
<comment type="caution">
    <text evidence="11">The sequence shown here is derived from an EMBL/GenBank/DDBJ whole genome shotgun (WGS) entry which is preliminary data.</text>
</comment>
<feature type="transmembrane region" description="Helical" evidence="9">
    <location>
        <begin position="520"/>
        <end position="544"/>
    </location>
</feature>
<proteinExistence type="inferred from homology"/>
<comment type="function">
    <text evidence="1">May be involved in vacuolar sorting and osmoregulation.</text>
</comment>
<comment type="similarity">
    <text evidence="3">Belongs to the peptidase M28 family.</text>
</comment>
<keyword evidence="9" id="KW-0472">Membrane</keyword>
<protein>
    <recommendedName>
        <fullName evidence="4">Vacuolar membrane protease</fullName>
    </recommendedName>
    <alternativeName>
        <fullName evidence="8">FXNA-related family protease 1</fullName>
    </alternativeName>
</protein>
<feature type="transmembrane region" description="Helical" evidence="9">
    <location>
        <begin position="7"/>
        <end position="24"/>
    </location>
</feature>
<dbReference type="SUPFAM" id="SSF53187">
    <property type="entry name" value="Zn-dependent exopeptidases"/>
    <property type="match status" value="1"/>
</dbReference>
<evidence type="ECO:0000256" key="1">
    <source>
        <dbReference type="ARBA" id="ARBA00003273"/>
    </source>
</evidence>
<organism evidence="11 12">
    <name type="scientific">Nonlabens dokdonensis</name>
    <dbReference type="NCBI Taxonomy" id="328515"/>
    <lineage>
        <taxon>Bacteria</taxon>
        <taxon>Pseudomonadati</taxon>
        <taxon>Bacteroidota</taxon>
        <taxon>Flavobacteriia</taxon>
        <taxon>Flavobacteriales</taxon>
        <taxon>Flavobacteriaceae</taxon>
        <taxon>Nonlabens</taxon>
    </lineage>
</organism>
<comment type="subcellular location">
    <subcellularLocation>
        <location evidence="2">Vacuole membrane</location>
        <topology evidence="2">Multi-pass membrane protein</topology>
    </subcellularLocation>
</comment>
<evidence type="ECO:0000256" key="2">
    <source>
        <dbReference type="ARBA" id="ARBA00004128"/>
    </source>
</evidence>
<dbReference type="PANTHER" id="PTHR12147:SF58">
    <property type="entry name" value="VACUOLAR MEMBRANE PROTEASE"/>
    <property type="match status" value="1"/>
</dbReference>
<keyword evidence="6 9" id="KW-1133">Transmembrane helix</keyword>
<dbReference type="PANTHER" id="PTHR12147">
    <property type="entry name" value="METALLOPEPTIDASE M28 FAMILY MEMBER"/>
    <property type="match status" value="1"/>
</dbReference>
<gene>
    <name evidence="11" type="ORF">A9Q93_06820</name>
</gene>
<feature type="transmembrane region" description="Helical" evidence="9">
    <location>
        <begin position="365"/>
        <end position="387"/>
    </location>
</feature>
<dbReference type="InterPro" id="IPR045175">
    <property type="entry name" value="M28_fam"/>
</dbReference>
<evidence type="ECO:0000256" key="4">
    <source>
        <dbReference type="ARBA" id="ARBA00017435"/>
    </source>
</evidence>
<sequence length="805" mass="89905">MRPKSHISSAASFLVLIVMIWYAFHSQTPSSDLKDHVPETKWSTARALDHVKAISLQPHYIGSDAHNDVKKYIETELKKMGLDVTTQKGYDISWNGNMSQPENILARIKGSESGNKALVLLTHYDSDPHSSKGASDAGSGVATILEGVRAYLAVNKVPKNDIIICITDGEELGLNGASLFVNKHPWAKNVGFVLNFEARGSGGPSYVLVETNGGNRKIMEEFMAAGTDYPVANSLAYSIYKMIPNDTDLTIFRQDGDINGLNFAFIGDHYDYHTELDSYERLDRNTLAHQGSYLMPLLNHFGNLDMTDRVMVAQGDDLVYFPLPLVKMVSFPFSWLAAMIIVSGVLLLFLIILGIRKRRITAKYLFGGFIPFLGSLIIGFLLSKYGWEAIQTGEFYIDQLHGFPYNGYWLLAASAFAAVTICFFLYHKFYHRDRIASLSVAPLILLWIISVAIAFPVGDGGLIPDVYLGGAGFFLIPLFAGLIMLWLNIYHKRPSYVLLLLLAVPAIFVFAPFIKAFPVALGMSILFVAAVLSTLLFGLLVPILGHYRKKGLLSFASLLVTITCLCFAFAKAEFSQTQPKPTSLIYVQNQDDQTAQWATYDRALSDWTKEKLGEKPQLAKELNANSIDSKYGTGFTYAAKTIYQDLPEVALELVADATVNDLRTVKFKVSSESDVHRYEVFADSKYVFEKAMVNGLEIEPSGKPKKPFANRWGNRFLSYYVKNNAPLEMELTFDAATEPEIIIYAASFDLLEQEQFNVSQRPLDHMSMPFVLNDAVLRKRTVKLSKDFRQPNDEVTYELAEPNAE</sequence>
<evidence type="ECO:0000256" key="6">
    <source>
        <dbReference type="ARBA" id="ARBA00022989"/>
    </source>
</evidence>
<dbReference type="Gene3D" id="3.40.630.10">
    <property type="entry name" value="Zn peptidases"/>
    <property type="match status" value="1"/>
</dbReference>
<evidence type="ECO:0000256" key="7">
    <source>
        <dbReference type="ARBA" id="ARBA00023180"/>
    </source>
</evidence>
<evidence type="ECO:0000259" key="10">
    <source>
        <dbReference type="Pfam" id="PF04389"/>
    </source>
</evidence>
<keyword evidence="5" id="KW-0926">Vacuole</keyword>
<accession>A0A1Z8AYP9</accession>
<dbReference type="InterPro" id="IPR007484">
    <property type="entry name" value="Peptidase_M28"/>
</dbReference>
<feature type="transmembrane region" description="Helical" evidence="9">
    <location>
        <begin position="435"/>
        <end position="455"/>
    </location>
</feature>
<dbReference type="GO" id="GO:0006508">
    <property type="term" value="P:proteolysis"/>
    <property type="evidence" value="ECO:0007669"/>
    <property type="project" value="InterPro"/>
</dbReference>
<feature type="domain" description="Peptidase M28" evidence="10">
    <location>
        <begin position="103"/>
        <end position="293"/>
    </location>
</feature>
<keyword evidence="7" id="KW-0325">Glycoprotein</keyword>
<dbReference type="EMBL" id="MAAX01000108">
    <property type="protein sequence ID" value="OUS15450.1"/>
    <property type="molecule type" value="Genomic_DNA"/>
</dbReference>
<dbReference type="GO" id="GO:0005774">
    <property type="term" value="C:vacuolar membrane"/>
    <property type="evidence" value="ECO:0007669"/>
    <property type="project" value="UniProtKB-SubCell"/>
</dbReference>
<evidence type="ECO:0000256" key="5">
    <source>
        <dbReference type="ARBA" id="ARBA00022554"/>
    </source>
</evidence>
<keyword evidence="9" id="KW-0812">Transmembrane</keyword>
<feature type="transmembrane region" description="Helical" evidence="9">
    <location>
        <begin position="467"/>
        <end position="489"/>
    </location>
</feature>
<evidence type="ECO:0000313" key="11">
    <source>
        <dbReference type="EMBL" id="OUS15450.1"/>
    </source>
</evidence>
<feature type="transmembrane region" description="Helical" evidence="9">
    <location>
        <begin position="496"/>
        <end position="514"/>
    </location>
</feature>
<dbReference type="GO" id="GO:0008235">
    <property type="term" value="F:metalloexopeptidase activity"/>
    <property type="evidence" value="ECO:0007669"/>
    <property type="project" value="InterPro"/>
</dbReference>
<dbReference type="Proteomes" id="UP000196102">
    <property type="component" value="Unassembled WGS sequence"/>
</dbReference>
<evidence type="ECO:0000256" key="8">
    <source>
        <dbReference type="ARBA" id="ARBA00031512"/>
    </source>
</evidence>
<dbReference type="Pfam" id="PF04389">
    <property type="entry name" value="Peptidase_M28"/>
    <property type="match status" value="1"/>
</dbReference>
<evidence type="ECO:0000256" key="9">
    <source>
        <dbReference type="SAM" id="Phobius"/>
    </source>
</evidence>
<reference evidence="12" key="1">
    <citation type="journal article" date="2017" name="Proc. Natl. Acad. Sci. U.S.A.">
        <title>Simulation of Deepwater Horizon oil plume reveals substrate specialization within a complex community of hydrocarbon-degraders.</title>
        <authorList>
            <person name="Hu P."/>
            <person name="Dubinsky E.A."/>
            <person name="Probst A.J."/>
            <person name="Wang J."/>
            <person name="Sieber C.M.K."/>
            <person name="Tom L.M."/>
            <person name="Gardinali P."/>
            <person name="Banfield J.F."/>
            <person name="Atlas R.M."/>
            <person name="Andersen G.L."/>
        </authorList>
    </citation>
    <scope>NUCLEOTIDE SEQUENCE [LARGE SCALE GENOMIC DNA]</scope>
</reference>
<dbReference type="RefSeq" id="WP_303686658.1">
    <property type="nucleotide sequence ID" value="NZ_CAJXYO010000001.1"/>
</dbReference>
<feature type="transmembrane region" description="Helical" evidence="9">
    <location>
        <begin position="333"/>
        <end position="353"/>
    </location>
</feature>
<evidence type="ECO:0000313" key="12">
    <source>
        <dbReference type="Proteomes" id="UP000196102"/>
    </source>
</evidence>